<evidence type="ECO:0000256" key="1">
    <source>
        <dbReference type="SAM" id="SignalP"/>
    </source>
</evidence>
<feature type="signal peptide" evidence="1">
    <location>
        <begin position="1"/>
        <end position="16"/>
    </location>
</feature>
<proteinExistence type="predicted"/>
<evidence type="ECO:0000313" key="3">
    <source>
        <dbReference type="Proteomes" id="UP000602510"/>
    </source>
</evidence>
<dbReference type="AlphaFoldDB" id="A0A833STS9"/>
<evidence type="ECO:0008006" key="4">
    <source>
        <dbReference type="Google" id="ProtNLM"/>
    </source>
</evidence>
<feature type="chain" id="PRO_5032753141" description="Secreted RxLR effector peptide protein" evidence="1">
    <location>
        <begin position="17"/>
        <end position="118"/>
    </location>
</feature>
<reference evidence="2" key="1">
    <citation type="submission" date="2020-04" db="EMBL/GenBank/DDBJ databases">
        <title>Hybrid Assembly of Korean Phytophthora infestans isolates.</title>
        <authorList>
            <person name="Prokchorchik M."/>
            <person name="Lee Y."/>
            <person name="Seo J."/>
            <person name="Cho J.-H."/>
            <person name="Park Y.-E."/>
            <person name="Jang D.-C."/>
            <person name="Im J.-S."/>
            <person name="Choi J.-G."/>
            <person name="Park H.-J."/>
            <person name="Lee G.-B."/>
            <person name="Lee Y.-G."/>
            <person name="Hong S.-Y."/>
            <person name="Cho K."/>
            <person name="Sohn K.H."/>
        </authorList>
    </citation>
    <scope>NUCLEOTIDE SEQUENCE</scope>
    <source>
        <strain evidence="2">KR_1_A1</strain>
    </source>
</reference>
<evidence type="ECO:0000313" key="2">
    <source>
        <dbReference type="EMBL" id="KAF4038603.1"/>
    </source>
</evidence>
<sequence length="118" mass="13020">MQLLFALSVMVAVATAGTQDFAAVDTGSSWDQSGFWSFNSDSVPATPDPLTPAPVAVAQRRQDVRPVRRDLLLRHHRVLRPRRVLQATEHIQLHLLSQIRPGSLTQRSTSTPVISARS</sequence>
<dbReference type="EMBL" id="WSZM01000191">
    <property type="protein sequence ID" value="KAF4038603.1"/>
    <property type="molecule type" value="Genomic_DNA"/>
</dbReference>
<keyword evidence="3" id="KW-1185">Reference proteome</keyword>
<name>A0A833STS9_PHYIN</name>
<comment type="caution">
    <text evidence="2">The sequence shown here is derived from an EMBL/GenBank/DDBJ whole genome shotgun (WGS) entry which is preliminary data.</text>
</comment>
<protein>
    <recommendedName>
        <fullName evidence="4">Secreted RxLR effector peptide protein</fullName>
    </recommendedName>
</protein>
<accession>A0A833STS9</accession>
<gene>
    <name evidence="2" type="ORF">GN244_ATG09295</name>
</gene>
<dbReference type="Proteomes" id="UP000602510">
    <property type="component" value="Unassembled WGS sequence"/>
</dbReference>
<keyword evidence="1" id="KW-0732">Signal</keyword>
<organism evidence="2 3">
    <name type="scientific">Phytophthora infestans</name>
    <name type="common">Potato late blight agent</name>
    <name type="synonym">Botrytis infestans</name>
    <dbReference type="NCBI Taxonomy" id="4787"/>
    <lineage>
        <taxon>Eukaryota</taxon>
        <taxon>Sar</taxon>
        <taxon>Stramenopiles</taxon>
        <taxon>Oomycota</taxon>
        <taxon>Peronosporomycetes</taxon>
        <taxon>Peronosporales</taxon>
        <taxon>Peronosporaceae</taxon>
        <taxon>Phytophthora</taxon>
    </lineage>
</organism>